<reference evidence="1" key="1">
    <citation type="submission" date="2021-03" db="EMBL/GenBank/DDBJ databases">
        <title>Evolutionary priming and transition to the ectomycorrhizal habit in an iconic lineage of mushroom-forming fungi: is preadaptation a requirement?</title>
        <authorList>
            <consortium name="DOE Joint Genome Institute"/>
            <person name="Looney B.P."/>
            <person name="Miyauchi S."/>
            <person name="Morin E."/>
            <person name="Drula E."/>
            <person name="Courty P.E."/>
            <person name="Chicoki N."/>
            <person name="Fauchery L."/>
            <person name="Kohler A."/>
            <person name="Kuo A."/>
            <person name="LaButti K."/>
            <person name="Pangilinan J."/>
            <person name="Lipzen A."/>
            <person name="Riley R."/>
            <person name="Andreopoulos W."/>
            <person name="He G."/>
            <person name="Johnson J."/>
            <person name="Barry K.W."/>
            <person name="Grigoriev I.V."/>
            <person name="Nagy L."/>
            <person name="Hibbett D."/>
            <person name="Henrissat B."/>
            <person name="Matheny P.B."/>
            <person name="Labbe J."/>
            <person name="Martin A.F."/>
        </authorList>
    </citation>
    <scope>NUCLEOTIDE SEQUENCE</scope>
    <source>
        <strain evidence="1">BPL698</strain>
    </source>
</reference>
<gene>
    <name evidence="1" type="ORF">F5148DRAFT_1273461</name>
</gene>
<evidence type="ECO:0000313" key="2">
    <source>
        <dbReference type="Proteomes" id="UP001207468"/>
    </source>
</evidence>
<sequence>MSEYSKKRYICKYCDVYIADDVPSRQHHENGLRHKGNVDRFVRGLYKTSEKRKKDADEEKREIRRIEQAAHASFAQDVGAGRAQYTPSSNPGIERARAEAERRRTQGVVGKWEVVESTPTDAPGEESIQHVDHMPNAQDSAEEDRGRWKLGKKTAAVGLGEIYDPGIIMIKPKIRLKGTVNQAEEASPGTRE</sequence>
<name>A0ACC0UMD5_9AGAM</name>
<accession>A0ACC0UMD5</accession>
<proteinExistence type="predicted"/>
<evidence type="ECO:0000313" key="1">
    <source>
        <dbReference type="EMBL" id="KAI9512838.1"/>
    </source>
</evidence>
<protein>
    <submittedName>
        <fullName evidence="1">Uncharacterized protein</fullName>
    </submittedName>
</protein>
<organism evidence="1 2">
    <name type="scientific">Russula earlei</name>
    <dbReference type="NCBI Taxonomy" id="71964"/>
    <lineage>
        <taxon>Eukaryota</taxon>
        <taxon>Fungi</taxon>
        <taxon>Dikarya</taxon>
        <taxon>Basidiomycota</taxon>
        <taxon>Agaricomycotina</taxon>
        <taxon>Agaricomycetes</taxon>
        <taxon>Russulales</taxon>
        <taxon>Russulaceae</taxon>
        <taxon>Russula</taxon>
    </lineage>
</organism>
<keyword evidence="2" id="KW-1185">Reference proteome</keyword>
<dbReference type="Proteomes" id="UP001207468">
    <property type="component" value="Unassembled WGS sequence"/>
</dbReference>
<dbReference type="EMBL" id="JAGFNK010000005">
    <property type="protein sequence ID" value="KAI9512838.1"/>
    <property type="molecule type" value="Genomic_DNA"/>
</dbReference>
<comment type="caution">
    <text evidence="1">The sequence shown here is derived from an EMBL/GenBank/DDBJ whole genome shotgun (WGS) entry which is preliminary data.</text>
</comment>